<keyword evidence="10" id="KW-1003">Cell membrane</keyword>
<evidence type="ECO:0000256" key="4">
    <source>
        <dbReference type="ARBA" id="ARBA00022448"/>
    </source>
</evidence>
<reference evidence="13" key="1">
    <citation type="submission" date="2017-10" db="EMBL/GenBank/DDBJ databases">
        <title>Completed PacBio SMRT sequence of Methylosinus trichosporium OB3b reveals presence of a third large plasmid.</title>
        <authorList>
            <person name="Charles T.C."/>
            <person name="Lynch M.D.J."/>
            <person name="Heil J.R."/>
            <person name="Cheng J."/>
        </authorList>
    </citation>
    <scope>NUCLEOTIDE SEQUENCE [LARGE SCALE GENOMIC DNA]</scope>
    <source>
        <strain evidence="13">OB3b</strain>
    </source>
</reference>
<keyword evidence="9 10" id="KW-0066">ATP synthesis</keyword>
<dbReference type="NCBIfam" id="NF009981">
    <property type="entry name" value="PRK13447.1"/>
    <property type="match status" value="1"/>
</dbReference>
<feature type="domain" description="ATP synthase F1 complex delta/epsilon subunit N-terminal" evidence="11">
    <location>
        <begin position="5"/>
        <end position="84"/>
    </location>
</feature>
<dbReference type="KEGG" id="mtw:CQW49_00520"/>
<evidence type="ECO:0000256" key="9">
    <source>
        <dbReference type="ARBA" id="ARBA00023310"/>
    </source>
</evidence>
<evidence type="ECO:0000313" key="12">
    <source>
        <dbReference type="EMBL" id="ATQ66542.1"/>
    </source>
</evidence>
<dbReference type="HAMAP" id="MF_00530">
    <property type="entry name" value="ATP_synth_epsil_bac"/>
    <property type="match status" value="1"/>
</dbReference>
<dbReference type="Gene3D" id="2.60.15.10">
    <property type="entry name" value="F0F1 ATP synthase delta/epsilon subunit, N-terminal"/>
    <property type="match status" value="1"/>
</dbReference>
<evidence type="ECO:0000256" key="3">
    <source>
        <dbReference type="ARBA" id="ARBA00005712"/>
    </source>
</evidence>
<dbReference type="PANTHER" id="PTHR13822:SF10">
    <property type="entry name" value="ATP SYNTHASE EPSILON CHAIN, CHLOROPLASTIC"/>
    <property type="match status" value="1"/>
</dbReference>
<comment type="subunit">
    <text evidence="10">F-type ATPases have 2 components, CF(1) - the catalytic core - and CF(0) - the membrane proton channel. CF(1) has five subunits: alpha(3), beta(3), gamma(1), delta(1), epsilon(1). CF(0) has three main subunits: a, b and c.</text>
</comment>
<keyword evidence="13" id="KW-1185">Reference proteome</keyword>
<evidence type="ECO:0000256" key="8">
    <source>
        <dbReference type="ARBA" id="ARBA00023196"/>
    </source>
</evidence>
<evidence type="ECO:0000256" key="2">
    <source>
        <dbReference type="ARBA" id="ARBA00004184"/>
    </source>
</evidence>
<dbReference type="RefSeq" id="WP_003611180.1">
    <property type="nucleotide sequence ID" value="NZ_ADVE02000001.1"/>
</dbReference>
<dbReference type="PANTHER" id="PTHR13822">
    <property type="entry name" value="ATP SYNTHASE DELTA/EPSILON CHAIN"/>
    <property type="match status" value="1"/>
</dbReference>
<evidence type="ECO:0000256" key="5">
    <source>
        <dbReference type="ARBA" id="ARBA00022781"/>
    </source>
</evidence>
<evidence type="ECO:0000256" key="10">
    <source>
        <dbReference type="HAMAP-Rule" id="MF_00530"/>
    </source>
</evidence>
<dbReference type="STRING" id="595536.GCA_000178815_00840"/>
<accession>A0A2D2CUL9</accession>
<protein>
    <recommendedName>
        <fullName evidence="10">ATP synthase epsilon chain</fullName>
    </recommendedName>
    <alternativeName>
        <fullName evidence="10">ATP synthase F1 sector epsilon subunit</fullName>
    </alternativeName>
    <alternativeName>
        <fullName evidence="10">F-ATPase epsilon subunit</fullName>
    </alternativeName>
</protein>
<dbReference type="InterPro" id="IPR036771">
    <property type="entry name" value="ATPsynth_dsu/esu_N"/>
</dbReference>
<name>A0A2D2CUL9_METT3</name>
<comment type="similarity">
    <text evidence="3 10">Belongs to the ATPase epsilon chain family.</text>
</comment>
<keyword evidence="4 10" id="KW-0813">Transport</keyword>
<evidence type="ECO:0000313" key="13">
    <source>
        <dbReference type="Proteomes" id="UP000230709"/>
    </source>
</evidence>
<evidence type="ECO:0000256" key="7">
    <source>
        <dbReference type="ARBA" id="ARBA00023136"/>
    </source>
</evidence>
<dbReference type="GO" id="GO:0016787">
    <property type="term" value="F:hydrolase activity"/>
    <property type="evidence" value="ECO:0007669"/>
    <property type="project" value="UniProtKB-KW"/>
</dbReference>
<comment type="subcellular location">
    <subcellularLocation>
        <location evidence="10">Cell membrane</location>
        <topology evidence="10">Peripheral membrane protein</topology>
    </subcellularLocation>
    <subcellularLocation>
        <location evidence="2">Endomembrane system</location>
        <topology evidence="2">Peripheral membrane protein</topology>
    </subcellularLocation>
</comment>
<evidence type="ECO:0000259" key="11">
    <source>
        <dbReference type="Pfam" id="PF02823"/>
    </source>
</evidence>
<dbReference type="NCBIfam" id="TIGR03166">
    <property type="entry name" value="alt_F1F0_F1_eps"/>
    <property type="match status" value="1"/>
</dbReference>
<gene>
    <name evidence="10" type="primary">atpC</name>
    <name evidence="12" type="ORF">CQW49_00520</name>
</gene>
<dbReference type="GO" id="GO:0045259">
    <property type="term" value="C:proton-transporting ATP synthase complex"/>
    <property type="evidence" value="ECO:0007669"/>
    <property type="project" value="UniProtKB-KW"/>
</dbReference>
<dbReference type="Pfam" id="PF02823">
    <property type="entry name" value="ATP-synt_DE_N"/>
    <property type="match status" value="1"/>
</dbReference>
<proteinExistence type="inferred from homology"/>
<keyword evidence="5 10" id="KW-0375">Hydrogen ion transport</keyword>
<keyword evidence="6 10" id="KW-0406">Ion transport</keyword>
<comment type="function">
    <text evidence="1 10">Produces ATP from ADP in the presence of a proton gradient across the membrane.</text>
</comment>
<keyword evidence="7 10" id="KW-0472">Membrane</keyword>
<dbReference type="InterPro" id="IPR024037">
    <property type="entry name" value="Alt_ATP_synth_F1_esu"/>
</dbReference>
<dbReference type="InterPro" id="IPR001469">
    <property type="entry name" value="ATP_synth_F1_dsu/esu"/>
</dbReference>
<evidence type="ECO:0000256" key="6">
    <source>
        <dbReference type="ARBA" id="ARBA00023065"/>
    </source>
</evidence>
<dbReference type="AlphaFoldDB" id="A0A2D2CUL9"/>
<organism evidence="12 13">
    <name type="scientific">Methylosinus trichosporium (strain ATCC 35070 / NCIMB 11131 / UNIQEM 75 / OB3b)</name>
    <dbReference type="NCBI Taxonomy" id="595536"/>
    <lineage>
        <taxon>Bacteria</taxon>
        <taxon>Pseudomonadati</taxon>
        <taxon>Pseudomonadota</taxon>
        <taxon>Alphaproteobacteria</taxon>
        <taxon>Hyphomicrobiales</taxon>
        <taxon>Methylocystaceae</taxon>
        <taxon>Methylosinus</taxon>
    </lineage>
</organism>
<dbReference type="Proteomes" id="UP000230709">
    <property type="component" value="Chromosome"/>
</dbReference>
<dbReference type="InterPro" id="IPR020546">
    <property type="entry name" value="ATP_synth_F1_dsu/esu_N"/>
</dbReference>
<sequence length="148" mass="15780">MSRALRLAITTPNAVLLDEAGVRSVRAEDESGGFGLLPGHADLLTVLPPSVLRWRSADGAERYCAIRGGVLTVRGGESVSVACREGLLGRDLRKLDAEVRAARAAEKDAAARARVEETRLHVSAVRRLVRYLRPSGASELLGDGKDAP</sequence>
<dbReference type="CDD" id="cd12152">
    <property type="entry name" value="F1-ATPase_delta"/>
    <property type="match status" value="1"/>
</dbReference>
<dbReference type="GO" id="GO:0012505">
    <property type="term" value="C:endomembrane system"/>
    <property type="evidence" value="ECO:0007669"/>
    <property type="project" value="UniProtKB-SubCell"/>
</dbReference>
<evidence type="ECO:0000256" key="1">
    <source>
        <dbReference type="ARBA" id="ARBA00003543"/>
    </source>
</evidence>
<keyword evidence="8 10" id="KW-0139">CF(1)</keyword>
<dbReference type="GO" id="GO:0005524">
    <property type="term" value="F:ATP binding"/>
    <property type="evidence" value="ECO:0007669"/>
    <property type="project" value="UniProtKB-UniRule"/>
</dbReference>
<dbReference type="GO" id="GO:0046933">
    <property type="term" value="F:proton-transporting ATP synthase activity, rotational mechanism"/>
    <property type="evidence" value="ECO:0007669"/>
    <property type="project" value="UniProtKB-UniRule"/>
</dbReference>
<dbReference type="SUPFAM" id="SSF51344">
    <property type="entry name" value="Epsilon subunit of F1F0-ATP synthase N-terminal domain"/>
    <property type="match status" value="1"/>
</dbReference>
<dbReference type="GO" id="GO:0005886">
    <property type="term" value="C:plasma membrane"/>
    <property type="evidence" value="ECO:0007669"/>
    <property type="project" value="UniProtKB-SubCell"/>
</dbReference>
<dbReference type="EMBL" id="CP023737">
    <property type="protein sequence ID" value="ATQ66542.1"/>
    <property type="molecule type" value="Genomic_DNA"/>
</dbReference>
<keyword evidence="12" id="KW-0378">Hydrolase</keyword>